<reference evidence="14 15" key="1">
    <citation type="submission" date="2019-03" db="EMBL/GenBank/DDBJ databases">
        <title>This is whole genome sequence of Paenibacillus sp MS74 strain.</title>
        <authorList>
            <person name="Trinh H.N."/>
        </authorList>
    </citation>
    <scope>NUCLEOTIDE SEQUENCE [LARGE SCALE GENOMIC DNA]</scope>
    <source>
        <strain evidence="14 15">MS74</strain>
    </source>
</reference>
<dbReference type="Proteomes" id="UP000295636">
    <property type="component" value="Unassembled WGS sequence"/>
</dbReference>
<dbReference type="PANTHER" id="PTHR33254">
    <property type="entry name" value="4-HYDROXY-4-METHYL-2-OXOGLUTARATE ALDOLASE 3-RELATED"/>
    <property type="match status" value="1"/>
</dbReference>
<dbReference type="AlphaFoldDB" id="A0A4V2ZRY1"/>
<dbReference type="CDD" id="cd16841">
    <property type="entry name" value="RraA_family"/>
    <property type="match status" value="1"/>
</dbReference>
<dbReference type="SUPFAM" id="SSF89562">
    <property type="entry name" value="RraA-like"/>
    <property type="match status" value="1"/>
</dbReference>
<evidence type="ECO:0000256" key="7">
    <source>
        <dbReference type="ARBA" id="ARBA00016549"/>
    </source>
</evidence>
<accession>A0A4V2ZRY1</accession>
<dbReference type="InterPro" id="IPR005493">
    <property type="entry name" value="RraA/RraA-like"/>
</dbReference>
<dbReference type="GO" id="GO:0046872">
    <property type="term" value="F:metal ion binding"/>
    <property type="evidence" value="ECO:0007669"/>
    <property type="project" value="UniProtKB-KW"/>
</dbReference>
<evidence type="ECO:0000256" key="4">
    <source>
        <dbReference type="ARBA" id="ARBA00011233"/>
    </source>
</evidence>
<dbReference type="InterPro" id="IPR036704">
    <property type="entry name" value="RraA/RraA-like_sf"/>
</dbReference>
<evidence type="ECO:0000256" key="5">
    <source>
        <dbReference type="ARBA" id="ARBA00012213"/>
    </source>
</evidence>
<comment type="similarity">
    <text evidence="3">Belongs to the class II aldolase/RraA-like family.</text>
</comment>
<evidence type="ECO:0000313" key="15">
    <source>
        <dbReference type="Proteomes" id="UP000295636"/>
    </source>
</evidence>
<comment type="cofactor">
    <cofactor evidence="13">
        <name>Mg(2+)</name>
        <dbReference type="ChEBI" id="CHEBI:18420"/>
    </cofactor>
</comment>
<name>A0A4V2ZRY1_9BACL</name>
<keyword evidence="13" id="KW-0479">Metal-binding</keyword>
<dbReference type="OrthoDB" id="9784786at2"/>
<dbReference type="EC" id="4.1.3.17" evidence="5"/>
<protein>
    <recommendedName>
        <fullName evidence="7">Putative 4-hydroxy-4-methyl-2-oxoglutarate aldolase</fullName>
        <ecNumber evidence="6">4.1.1.112</ecNumber>
        <ecNumber evidence="5">4.1.3.17</ecNumber>
    </recommendedName>
    <alternativeName>
        <fullName evidence="11">Oxaloacetate decarboxylase</fullName>
    </alternativeName>
    <alternativeName>
        <fullName evidence="9">Regulator of ribonuclease activity homolog</fullName>
    </alternativeName>
    <alternativeName>
        <fullName evidence="10">RraA-like protein</fullName>
    </alternativeName>
</protein>
<evidence type="ECO:0000256" key="10">
    <source>
        <dbReference type="ARBA" id="ARBA00030169"/>
    </source>
</evidence>
<organism evidence="14 15">
    <name type="scientific">Paenibacillus piri</name>
    <dbReference type="NCBI Taxonomy" id="2547395"/>
    <lineage>
        <taxon>Bacteria</taxon>
        <taxon>Bacillati</taxon>
        <taxon>Bacillota</taxon>
        <taxon>Bacilli</taxon>
        <taxon>Bacillales</taxon>
        <taxon>Paenibacillaceae</taxon>
        <taxon>Paenibacillus</taxon>
    </lineage>
</organism>
<proteinExistence type="inferred from homology"/>
<comment type="cofactor">
    <cofactor evidence="2">
        <name>a divalent metal cation</name>
        <dbReference type="ChEBI" id="CHEBI:60240"/>
    </cofactor>
</comment>
<evidence type="ECO:0000313" key="14">
    <source>
        <dbReference type="EMBL" id="TDF89196.1"/>
    </source>
</evidence>
<feature type="binding site" evidence="13">
    <location>
        <position position="148"/>
    </location>
    <ligand>
        <name>substrate</name>
    </ligand>
</feature>
<evidence type="ECO:0000256" key="13">
    <source>
        <dbReference type="PIRSR" id="PIRSR605493-1"/>
    </source>
</evidence>
<dbReference type="Gene3D" id="3.50.30.40">
    <property type="entry name" value="Ribonuclease E inhibitor RraA/RraA-like"/>
    <property type="match status" value="1"/>
</dbReference>
<gene>
    <name evidence="14" type="ORF">E1757_35000</name>
</gene>
<evidence type="ECO:0000256" key="1">
    <source>
        <dbReference type="ARBA" id="ARBA00001342"/>
    </source>
</evidence>
<evidence type="ECO:0000256" key="8">
    <source>
        <dbReference type="ARBA" id="ARBA00025046"/>
    </source>
</evidence>
<comment type="catalytic activity">
    <reaction evidence="1">
        <text>4-hydroxy-4-methyl-2-oxoglutarate = 2 pyruvate</text>
        <dbReference type="Rhea" id="RHEA:22748"/>
        <dbReference type="ChEBI" id="CHEBI:15361"/>
        <dbReference type="ChEBI" id="CHEBI:58276"/>
        <dbReference type="EC" id="4.1.3.17"/>
    </reaction>
</comment>
<dbReference type="EC" id="4.1.1.112" evidence="6"/>
<keyword evidence="15" id="KW-1185">Reference proteome</keyword>
<feature type="binding site" evidence="13">
    <location>
        <position position="149"/>
    </location>
    <ligand>
        <name>Mg(2+)</name>
        <dbReference type="ChEBI" id="CHEBI:18420"/>
    </ligand>
</feature>
<evidence type="ECO:0000256" key="12">
    <source>
        <dbReference type="ARBA" id="ARBA00047973"/>
    </source>
</evidence>
<comment type="subunit">
    <text evidence="4">Homotrimer.</text>
</comment>
<evidence type="ECO:0000256" key="9">
    <source>
        <dbReference type="ARBA" id="ARBA00029596"/>
    </source>
</evidence>
<evidence type="ECO:0000256" key="11">
    <source>
        <dbReference type="ARBA" id="ARBA00032305"/>
    </source>
</evidence>
<comment type="function">
    <text evidence="8">Catalyzes the aldol cleavage of 4-hydroxy-4-methyl-2-oxoglutarate (HMG) into 2 molecules of pyruvate. Also contains a secondary oxaloacetate (OAA) decarboxylase activity due to the common pyruvate enolate transition state formed following C-C bond cleavage in the retro-aldol and decarboxylation reactions.</text>
</comment>
<comment type="caution">
    <text evidence="14">The sequence shown here is derived from an EMBL/GenBank/DDBJ whole genome shotgun (WGS) entry which is preliminary data.</text>
</comment>
<comment type="catalytic activity">
    <reaction evidence="12">
        <text>oxaloacetate + H(+) = pyruvate + CO2</text>
        <dbReference type="Rhea" id="RHEA:15641"/>
        <dbReference type="ChEBI" id="CHEBI:15361"/>
        <dbReference type="ChEBI" id="CHEBI:15378"/>
        <dbReference type="ChEBI" id="CHEBI:16452"/>
        <dbReference type="ChEBI" id="CHEBI:16526"/>
        <dbReference type="EC" id="4.1.1.112"/>
    </reaction>
</comment>
<evidence type="ECO:0000256" key="6">
    <source>
        <dbReference type="ARBA" id="ARBA00012947"/>
    </source>
</evidence>
<dbReference type="Pfam" id="PF03737">
    <property type="entry name" value="RraA-like"/>
    <property type="match status" value="1"/>
</dbReference>
<dbReference type="GO" id="GO:0047443">
    <property type="term" value="F:4-hydroxy-4-methyl-2-oxoglutarate aldolase activity"/>
    <property type="evidence" value="ECO:0007669"/>
    <property type="project" value="UniProtKB-EC"/>
</dbReference>
<evidence type="ECO:0000256" key="3">
    <source>
        <dbReference type="ARBA" id="ARBA00008621"/>
    </source>
</evidence>
<sequence>MISRRILNMAAAQKLTDQELIEKIRKVRLADLSDGMDALGLVNVGSMSTDMRPLRPGIAFAGFAYTVKLIKSQEPVIPSSSVEEYFKKNGEWCREVYTFDRIMKNDDITDKVLVIDMDGYPGGVLGSDNMLAYKFRGMAGAVVDGGCRDSFECNLEEVNVFSTRRTFHHVSFRLAHGGVNIPVQCAGVTVHPGDVICADDDGVLVIPRNRAEEVLEFAIAILQADQKARTAKYEALGMQPDYTLNRLGE</sequence>
<evidence type="ECO:0000256" key="2">
    <source>
        <dbReference type="ARBA" id="ARBA00001968"/>
    </source>
</evidence>
<dbReference type="GO" id="GO:0008948">
    <property type="term" value="F:oxaloacetate decarboxylase activity"/>
    <property type="evidence" value="ECO:0007669"/>
    <property type="project" value="UniProtKB-EC"/>
</dbReference>
<dbReference type="PANTHER" id="PTHR33254:SF4">
    <property type="entry name" value="4-HYDROXY-4-METHYL-2-OXOGLUTARATE ALDOLASE 3-RELATED"/>
    <property type="match status" value="1"/>
</dbReference>
<keyword evidence="13" id="KW-0460">Magnesium</keyword>
<dbReference type="EMBL" id="SMRT01000038">
    <property type="protein sequence ID" value="TDF89196.1"/>
    <property type="molecule type" value="Genomic_DNA"/>
</dbReference>